<reference evidence="2 3" key="1">
    <citation type="submission" date="2020-01" db="EMBL/GenBank/DDBJ databases">
        <title>Polyphasic characterisation and genomic insights into a novel alkali tolerant bacterium VR-M41.</title>
        <authorList>
            <person name="Vemuluri V.R."/>
        </authorList>
    </citation>
    <scope>NUCLEOTIDE SEQUENCE [LARGE SCALE GENOMIC DNA]</scope>
    <source>
        <strain evidence="2 3">VR-M41</strain>
    </source>
</reference>
<dbReference type="Proteomes" id="UP000800303">
    <property type="component" value="Unassembled WGS sequence"/>
</dbReference>
<dbReference type="EMBL" id="JAAFGS010000002">
    <property type="protein sequence ID" value="NGZ75349.1"/>
    <property type="molecule type" value="Genomic_DNA"/>
</dbReference>
<evidence type="ECO:0000313" key="3">
    <source>
        <dbReference type="Proteomes" id="UP000800303"/>
    </source>
</evidence>
<comment type="caution">
    <text evidence="2">The sequence shown here is derived from an EMBL/GenBank/DDBJ whole genome shotgun (WGS) entry which is preliminary data.</text>
</comment>
<evidence type="ECO:0000313" key="2">
    <source>
        <dbReference type="EMBL" id="NGZ75349.1"/>
    </source>
</evidence>
<proteinExistence type="predicted"/>
<accession>A0ABX0F5T0</accession>
<gene>
    <name evidence="2" type="ORF">GYN08_08455</name>
</gene>
<keyword evidence="3" id="KW-1185">Reference proteome</keyword>
<evidence type="ECO:0000256" key="1">
    <source>
        <dbReference type="SAM" id="MobiDB-lite"/>
    </source>
</evidence>
<organism evidence="2 3">
    <name type="scientific">Saccharibacillus alkalitolerans</name>
    <dbReference type="NCBI Taxonomy" id="2705290"/>
    <lineage>
        <taxon>Bacteria</taxon>
        <taxon>Bacillati</taxon>
        <taxon>Bacillota</taxon>
        <taxon>Bacilli</taxon>
        <taxon>Bacillales</taxon>
        <taxon>Paenibacillaceae</taxon>
        <taxon>Saccharibacillus</taxon>
    </lineage>
</organism>
<feature type="compositionally biased region" description="Basic and acidic residues" evidence="1">
    <location>
        <begin position="69"/>
        <end position="80"/>
    </location>
</feature>
<sequence>MYAETTGPTEEADAAPLDAEALFPGAENVLSVWPGERGGRLFVPMTDIFHYRRPDAREPWRKTAAPNKGEADRGKAESDLKAGGAGGGRSSESHGRVARLKPDMTASYVFYHYQYQEEKPGDGDKYGIIGLHENLLFFYAERPATIGPPPYEGTLKTRNTPKDWGSAMQPHFIEWRDAPEGQTVWLNADRVLEARLPDQEGD</sequence>
<protein>
    <submittedName>
        <fullName evidence="2">Uncharacterized protein</fullName>
    </submittedName>
</protein>
<feature type="region of interest" description="Disordered" evidence="1">
    <location>
        <begin position="56"/>
        <end position="97"/>
    </location>
</feature>
<name>A0ABX0F5T0_9BACL</name>